<dbReference type="Gene3D" id="1.10.150.20">
    <property type="entry name" value="5' to 3' exonuclease, C-terminal subdomain"/>
    <property type="match status" value="1"/>
</dbReference>
<feature type="coiled-coil region" evidence="1">
    <location>
        <begin position="302"/>
        <end position="329"/>
    </location>
</feature>
<dbReference type="InterPro" id="IPR036279">
    <property type="entry name" value="5-3_exonuclease_C_sf"/>
</dbReference>
<organism evidence="2 3">
    <name type="scientific">Burkholderia phage Bp-AMP1</name>
    <dbReference type="NCBI Taxonomy" id="1432428"/>
    <lineage>
        <taxon>Viruses</taxon>
        <taxon>Duplodnaviria</taxon>
        <taxon>Heunggongvirae</taxon>
        <taxon>Uroviricota</taxon>
        <taxon>Caudoviricetes</taxon>
        <taxon>Autographivirales</taxon>
        <taxon>Autonotataviridae</taxon>
        <taxon>Ampunavirus</taxon>
        <taxon>Ampunavirus BpAMP1</taxon>
    </lineage>
</organism>
<reference evidence="2 3" key="1">
    <citation type="submission" date="2013-10" db="EMBL/GenBank/DDBJ databases">
        <title>Novel phages display a temperature dependent lifestyle choice that underpins the population dynamics of a tropical bacterial pathogen.</title>
        <authorList>
            <person name="Shan J."/>
            <person name="Korbrisate S."/>
            <person name="Adler-Lazer N."/>
            <person name="Clokie M."/>
            <person name="Galyov E."/>
        </authorList>
    </citation>
    <scope>NUCLEOTIDE SEQUENCE [LARGE SCALE GENOMIC DNA]</scope>
</reference>
<keyword evidence="1" id="KW-0175">Coiled coil</keyword>
<dbReference type="RefSeq" id="YP_009784282.1">
    <property type="nucleotide sequence ID" value="NC_047743.1"/>
</dbReference>
<dbReference type="Proteomes" id="UP000030712">
    <property type="component" value="Segment"/>
</dbReference>
<dbReference type="EMBL" id="HG793132">
    <property type="protein sequence ID" value="CDK30092.1"/>
    <property type="molecule type" value="Genomic_DNA"/>
</dbReference>
<keyword evidence="2" id="KW-0378">Hydrolase</keyword>
<dbReference type="Gene3D" id="3.40.50.1010">
    <property type="entry name" value="5'-nuclease"/>
    <property type="match status" value="1"/>
</dbReference>
<dbReference type="SUPFAM" id="SSF88723">
    <property type="entry name" value="PIN domain-like"/>
    <property type="match status" value="1"/>
</dbReference>
<keyword evidence="2" id="KW-0269">Exonuclease</keyword>
<proteinExistence type="predicted"/>
<dbReference type="SUPFAM" id="SSF47807">
    <property type="entry name" value="5' to 3' exonuclease, C-terminal subdomain"/>
    <property type="match status" value="1"/>
</dbReference>
<evidence type="ECO:0000313" key="3">
    <source>
        <dbReference type="Proteomes" id="UP000030712"/>
    </source>
</evidence>
<evidence type="ECO:0000256" key="1">
    <source>
        <dbReference type="SAM" id="Coils"/>
    </source>
</evidence>
<keyword evidence="2" id="KW-0540">Nuclease</keyword>
<sequence>MKKPAWLEKAAKLAAETKPQARVIVPEVVSERTVHVDGDYLAYRCAGSDECPPGIARKNVRDKVDSLREMSGSKRAVVHLSMPGGNKGERYLVATIKPYQGQRTHSRRPVNWDMLRAYLQTHDPNLNPAFTVGRWYDREADDGFALASYKASDPSHECAIASPDKDMRMLAGLHIDFHDYTLTVVPKGTYELLGPYNGLVYGHKWFWLQTLMGDTADHIPGLPKAEGKLCGEKTAEKYLKGTTCNEEAFEVVSKLYEGTYGDEWADRFVEQAALLWLRGGENAALHDFIRVVPLTPEIEAAAKRLNKRVRIQRAEIDSITAKANAAEAEEGTA</sequence>
<dbReference type="GO" id="GO:0004527">
    <property type="term" value="F:exonuclease activity"/>
    <property type="evidence" value="ECO:0007669"/>
    <property type="project" value="UniProtKB-KW"/>
</dbReference>
<evidence type="ECO:0000313" key="2">
    <source>
        <dbReference type="EMBL" id="CDK30092.1"/>
    </source>
</evidence>
<protein>
    <submittedName>
        <fullName evidence="2">Putative exonuclease</fullName>
    </submittedName>
</protein>
<dbReference type="GeneID" id="54974279"/>
<dbReference type="KEGG" id="vg:54974279"/>
<accession>A0A0A1I649</accession>
<name>A0A0A1I649_9CAUD</name>
<keyword evidence="3" id="KW-1185">Reference proteome</keyword>
<dbReference type="InterPro" id="IPR029060">
    <property type="entry name" value="PIN-like_dom_sf"/>
</dbReference>